<comment type="caution">
    <text evidence="5">The sequence shown here is derived from an EMBL/GenBank/DDBJ whole genome shotgun (WGS) entry which is preliminary data.</text>
</comment>
<dbReference type="InterPro" id="IPR029062">
    <property type="entry name" value="Class_I_gatase-like"/>
</dbReference>
<dbReference type="PANTHER" id="PTHR46796">
    <property type="entry name" value="HTH-TYPE TRANSCRIPTIONAL ACTIVATOR RHAS-RELATED"/>
    <property type="match status" value="1"/>
</dbReference>
<keyword evidence="2" id="KW-0238">DNA-binding</keyword>
<keyword evidence="3" id="KW-0804">Transcription</keyword>
<evidence type="ECO:0000313" key="5">
    <source>
        <dbReference type="EMBL" id="CAG4894516.1"/>
    </source>
</evidence>
<feature type="domain" description="HTH araC/xylS-type" evidence="4">
    <location>
        <begin position="238"/>
        <end position="336"/>
    </location>
</feature>
<dbReference type="InterPro" id="IPR018062">
    <property type="entry name" value="HTH_AraC-typ_CS"/>
</dbReference>
<evidence type="ECO:0000256" key="1">
    <source>
        <dbReference type="ARBA" id="ARBA00023015"/>
    </source>
</evidence>
<proteinExistence type="predicted"/>
<dbReference type="RefSeq" id="WP_228875928.1">
    <property type="nucleotide sequence ID" value="NZ_CAJQYX010000001.1"/>
</dbReference>
<dbReference type="PROSITE" id="PS00041">
    <property type="entry name" value="HTH_ARAC_FAMILY_1"/>
    <property type="match status" value="1"/>
</dbReference>
<dbReference type="GO" id="GO:0043565">
    <property type="term" value="F:sequence-specific DNA binding"/>
    <property type="evidence" value="ECO:0007669"/>
    <property type="project" value="InterPro"/>
</dbReference>
<dbReference type="InterPro" id="IPR050204">
    <property type="entry name" value="AraC_XylS_family_regulators"/>
</dbReference>
<evidence type="ECO:0000259" key="4">
    <source>
        <dbReference type="PROSITE" id="PS01124"/>
    </source>
</evidence>
<dbReference type="Pfam" id="PF12833">
    <property type="entry name" value="HTH_18"/>
    <property type="match status" value="1"/>
</dbReference>
<dbReference type="AlphaFoldDB" id="A0A9N8X1J9"/>
<accession>A0A9N8X1J9</accession>
<organism evidence="5 6">
    <name type="scientific">Paraburkholderia saeva</name>
    <dbReference type="NCBI Taxonomy" id="2777537"/>
    <lineage>
        <taxon>Bacteria</taxon>
        <taxon>Pseudomonadati</taxon>
        <taxon>Pseudomonadota</taxon>
        <taxon>Betaproteobacteria</taxon>
        <taxon>Burkholderiales</taxon>
        <taxon>Burkholderiaceae</taxon>
        <taxon>Paraburkholderia</taxon>
    </lineage>
</organism>
<dbReference type="Gene3D" id="3.40.50.880">
    <property type="match status" value="1"/>
</dbReference>
<dbReference type="Gene3D" id="1.10.10.60">
    <property type="entry name" value="Homeodomain-like"/>
    <property type="match status" value="1"/>
</dbReference>
<dbReference type="SUPFAM" id="SSF46689">
    <property type="entry name" value="Homeodomain-like"/>
    <property type="match status" value="2"/>
</dbReference>
<name>A0A9N8X1J9_9BURK</name>
<dbReference type="SUPFAM" id="SSF52317">
    <property type="entry name" value="Class I glutamine amidotransferase-like"/>
    <property type="match status" value="1"/>
</dbReference>
<reference evidence="5" key="1">
    <citation type="submission" date="2021-04" db="EMBL/GenBank/DDBJ databases">
        <authorList>
            <person name="Vanwijnsberghe S."/>
        </authorList>
    </citation>
    <scope>NUCLEOTIDE SEQUENCE</scope>
    <source>
        <strain evidence="5">LMG 31841</strain>
    </source>
</reference>
<evidence type="ECO:0000256" key="2">
    <source>
        <dbReference type="ARBA" id="ARBA00023125"/>
    </source>
</evidence>
<dbReference type="GO" id="GO:0003700">
    <property type="term" value="F:DNA-binding transcription factor activity"/>
    <property type="evidence" value="ECO:0007669"/>
    <property type="project" value="InterPro"/>
</dbReference>
<dbReference type="SMART" id="SM00342">
    <property type="entry name" value="HTH_ARAC"/>
    <property type="match status" value="1"/>
</dbReference>
<keyword evidence="6" id="KW-1185">Reference proteome</keyword>
<dbReference type="InterPro" id="IPR009057">
    <property type="entry name" value="Homeodomain-like_sf"/>
</dbReference>
<dbReference type="InterPro" id="IPR018060">
    <property type="entry name" value="HTH_AraC"/>
</dbReference>
<dbReference type="Proteomes" id="UP000789704">
    <property type="component" value="Unassembled WGS sequence"/>
</dbReference>
<dbReference type="PROSITE" id="PS01124">
    <property type="entry name" value="HTH_ARAC_FAMILY_2"/>
    <property type="match status" value="1"/>
</dbReference>
<sequence>MEHPVDAGKALVEGPGSPEAALHHSHLRHIGLLLFDGCSLPGASVVAEAFRLANEITLARNQRPVYQLSLLSYRGGNIACSSSIRVWTQGLDASPLRNFDAIFIACSESEAMAERDVRLLSWLCEISSAVLDRYQSGQGPAMQQGHASASGKPADAVASSESIAVGRHAPPVFWFKDSPPATPVSAPSPADMALSQIEADLGAAVAQQVAAHLEPHRHNRVEAEPDDVPVAAISDKIRESARWITENYAEPISVTDAARVAAMSERNYLRRFRCELGVTPSEYLLRARLDMICRLLKETDLPVDKIARRCGMGNGDRLARIFRKRFALSPTEYRFNGRAQARRDRPVAAPVLQHH</sequence>
<evidence type="ECO:0000256" key="3">
    <source>
        <dbReference type="ARBA" id="ARBA00023163"/>
    </source>
</evidence>
<gene>
    <name evidence="5" type="primary">cdhR_3</name>
    <name evidence="5" type="ORF">LMG31841_01930</name>
</gene>
<protein>
    <submittedName>
        <fullName evidence="5">HTH-type transcriptional regulator CdhR</fullName>
    </submittedName>
</protein>
<dbReference type="EMBL" id="CAJQZC010000003">
    <property type="protein sequence ID" value="CAG4894516.1"/>
    <property type="molecule type" value="Genomic_DNA"/>
</dbReference>
<evidence type="ECO:0000313" key="6">
    <source>
        <dbReference type="Proteomes" id="UP000789704"/>
    </source>
</evidence>
<keyword evidence="1" id="KW-0805">Transcription regulation</keyword>